<dbReference type="SUPFAM" id="SSF53098">
    <property type="entry name" value="Ribonuclease H-like"/>
    <property type="match status" value="1"/>
</dbReference>
<protein>
    <submittedName>
        <fullName evidence="2">3'-5' exonuclease</fullName>
    </submittedName>
</protein>
<sequence>MPPNEDSTASQQTKRKISKAEINELPLIFWEGRIELLNTIEEMEAVVPQLLKSSHLGFDTETRPTFKKGEYYPPALIQLATADCVYLFRISKSETLQPLKAILESPQILKTGIGIKEDVRELRAMEDFQPSGFLEITELTLKLGYENRGLRPLTGLLLNGRISKAAQVSNWARQELDQKQIRYAATDAWVSRELYLRAQQEIESASDQSAI</sequence>
<keyword evidence="2" id="KW-0269">Exonuclease</keyword>
<reference evidence="2 3" key="1">
    <citation type="journal article" date="2010" name="Stand. Genomic Sci.">
        <title>Complete genome sequence of Coraliomargarita akajimensis type strain (04OKA010-24).</title>
        <authorList>
            <person name="Mavromatis K."/>
            <person name="Abt B."/>
            <person name="Brambilla E."/>
            <person name="Lapidus A."/>
            <person name="Copeland A."/>
            <person name="Deshpande S."/>
            <person name="Nolan M."/>
            <person name="Lucas S."/>
            <person name="Tice H."/>
            <person name="Cheng J.F."/>
            <person name="Han C."/>
            <person name="Detter J.C."/>
            <person name="Woyke T."/>
            <person name="Goodwin L."/>
            <person name="Pitluck S."/>
            <person name="Held B."/>
            <person name="Brettin T."/>
            <person name="Tapia R."/>
            <person name="Ivanova N."/>
            <person name="Mikhailova N."/>
            <person name="Pati A."/>
            <person name="Liolios K."/>
            <person name="Chen A."/>
            <person name="Palaniappan K."/>
            <person name="Land M."/>
            <person name="Hauser L."/>
            <person name="Chang Y.J."/>
            <person name="Jeffries C.D."/>
            <person name="Rohde M."/>
            <person name="Goker M."/>
            <person name="Bristow J."/>
            <person name="Eisen J.A."/>
            <person name="Markowitz V."/>
            <person name="Hugenholtz P."/>
            <person name="Klenk H.P."/>
            <person name="Kyrpides N.C."/>
        </authorList>
    </citation>
    <scope>NUCLEOTIDE SEQUENCE [LARGE SCALE GENOMIC DNA]</scope>
    <source>
        <strain evidence="3">DSM 45221 / IAM 15411 / JCM 23193 / KCTC 12865</strain>
    </source>
</reference>
<dbReference type="PANTHER" id="PTHR47765:SF2">
    <property type="entry name" value="EXONUCLEASE MUT-7 HOMOLOG"/>
    <property type="match status" value="1"/>
</dbReference>
<keyword evidence="3" id="KW-1185">Reference proteome</keyword>
<dbReference type="GO" id="GO:0003676">
    <property type="term" value="F:nucleic acid binding"/>
    <property type="evidence" value="ECO:0007669"/>
    <property type="project" value="InterPro"/>
</dbReference>
<dbReference type="CDD" id="cd06141">
    <property type="entry name" value="WRN_exo"/>
    <property type="match status" value="1"/>
</dbReference>
<dbReference type="EMBL" id="CP001998">
    <property type="protein sequence ID" value="ADE56031.1"/>
    <property type="molecule type" value="Genomic_DNA"/>
</dbReference>
<dbReference type="STRING" id="583355.Caka_3018"/>
<dbReference type="Pfam" id="PF01612">
    <property type="entry name" value="DNA_pol_A_exo1"/>
    <property type="match status" value="1"/>
</dbReference>
<evidence type="ECO:0000259" key="1">
    <source>
        <dbReference type="SMART" id="SM00474"/>
    </source>
</evidence>
<keyword evidence="2" id="KW-0378">Hydrolase</keyword>
<name>D5EHZ1_CORAD</name>
<dbReference type="Gene3D" id="3.30.420.10">
    <property type="entry name" value="Ribonuclease H-like superfamily/Ribonuclease H"/>
    <property type="match status" value="1"/>
</dbReference>
<organism evidence="2 3">
    <name type="scientific">Coraliomargarita akajimensis (strain DSM 45221 / IAM 15411 / JCM 23193 / KCTC 12865 / 04OKA010-24)</name>
    <dbReference type="NCBI Taxonomy" id="583355"/>
    <lineage>
        <taxon>Bacteria</taxon>
        <taxon>Pseudomonadati</taxon>
        <taxon>Verrucomicrobiota</taxon>
        <taxon>Opitutia</taxon>
        <taxon>Puniceicoccales</taxon>
        <taxon>Coraliomargaritaceae</taxon>
        <taxon>Coraliomargarita</taxon>
    </lineage>
</organism>
<dbReference type="HOGENOM" id="CLU_049674_2_0_0"/>
<accession>D5EHZ1</accession>
<keyword evidence="2" id="KW-0540">Nuclease</keyword>
<dbReference type="OrthoDB" id="9793333at2"/>
<dbReference type="PANTHER" id="PTHR47765">
    <property type="entry name" value="3'-5' EXONUCLEASE DOMAIN-CONTAINING PROTEIN"/>
    <property type="match status" value="1"/>
</dbReference>
<proteinExistence type="predicted"/>
<dbReference type="KEGG" id="caa:Caka_3018"/>
<dbReference type="Proteomes" id="UP000000925">
    <property type="component" value="Chromosome"/>
</dbReference>
<dbReference type="InterPro" id="IPR002562">
    <property type="entry name" value="3'-5'_exonuclease_dom"/>
</dbReference>
<dbReference type="eggNOG" id="COG0349">
    <property type="taxonomic scope" value="Bacteria"/>
</dbReference>
<dbReference type="GO" id="GO:0006139">
    <property type="term" value="P:nucleobase-containing compound metabolic process"/>
    <property type="evidence" value="ECO:0007669"/>
    <property type="project" value="InterPro"/>
</dbReference>
<dbReference type="GO" id="GO:0008408">
    <property type="term" value="F:3'-5' exonuclease activity"/>
    <property type="evidence" value="ECO:0007669"/>
    <property type="project" value="InterPro"/>
</dbReference>
<dbReference type="InterPro" id="IPR052408">
    <property type="entry name" value="Exonuclease_MUT-7-like"/>
</dbReference>
<dbReference type="RefSeq" id="WP_013044747.1">
    <property type="nucleotide sequence ID" value="NC_014008.1"/>
</dbReference>
<dbReference type="InterPro" id="IPR012337">
    <property type="entry name" value="RNaseH-like_sf"/>
</dbReference>
<feature type="domain" description="3'-5' exonuclease" evidence="1">
    <location>
        <begin position="34"/>
        <end position="203"/>
    </location>
</feature>
<dbReference type="SMART" id="SM00474">
    <property type="entry name" value="35EXOc"/>
    <property type="match status" value="1"/>
</dbReference>
<evidence type="ECO:0000313" key="3">
    <source>
        <dbReference type="Proteomes" id="UP000000925"/>
    </source>
</evidence>
<evidence type="ECO:0000313" key="2">
    <source>
        <dbReference type="EMBL" id="ADE56031.1"/>
    </source>
</evidence>
<dbReference type="AlphaFoldDB" id="D5EHZ1"/>
<gene>
    <name evidence="2" type="ordered locus">Caka_3018</name>
</gene>
<dbReference type="InterPro" id="IPR036397">
    <property type="entry name" value="RNaseH_sf"/>
</dbReference>